<dbReference type="InterPro" id="IPR001647">
    <property type="entry name" value="HTH_TetR"/>
</dbReference>
<dbReference type="PANTHER" id="PTHR30055">
    <property type="entry name" value="HTH-TYPE TRANSCRIPTIONAL REGULATOR RUTR"/>
    <property type="match status" value="1"/>
</dbReference>
<organism evidence="6 7">
    <name type="scientific">Nonomuraea rhodomycinica</name>
    <dbReference type="NCBI Taxonomy" id="1712872"/>
    <lineage>
        <taxon>Bacteria</taxon>
        <taxon>Bacillati</taxon>
        <taxon>Actinomycetota</taxon>
        <taxon>Actinomycetes</taxon>
        <taxon>Streptosporangiales</taxon>
        <taxon>Streptosporangiaceae</taxon>
        <taxon>Nonomuraea</taxon>
    </lineage>
</organism>
<evidence type="ECO:0000313" key="6">
    <source>
        <dbReference type="EMBL" id="NUW39975.1"/>
    </source>
</evidence>
<dbReference type="PANTHER" id="PTHR30055:SF234">
    <property type="entry name" value="HTH-TYPE TRANSCRIPTIONAL REGULATOR BETI"/>
    <property type="match status" value="1"/>
</dbReference>
<evidence type="ECO:0000256" key="3">
    <source>
        <dbReference type="ARBA" id="ARBA00023163"/>
    </source>
</evidence>
<dbReference type="AlphaFoldDB" id="A0A7Y6IKT3"/>
<evidence type="ECO:0000256" key="2">
    <source>
        <dbReference type="ARBA" id="ARBA00023125"/>
    </source>
</evidence>
<keyword evidence="2 4" id="KW-0238">DNA-binding</keyword>
<feature type="domain" description="HTH tetR-type" evidence="5">
    <location>
        <begin position="1"/>
        <end position="49"/>
    </location>
</feature>
<name>A0A7Y6IKT3_9ACTN</name>
<evidence type="ECO:0000256" key="4">
    <source>
        <dbReference type="PROSITE-ProRule" id="PRU00335"/>
    </source>
</evidence>
<dbReference type="GO" id="GO:0003700">
    <property type="term" value="F:DNA-binding transcription factor activity"/>
    <property type="evidence" value="ECO:0007669"/>
    <property type="project" value="TreeGrafter"/>
</dbReference>
<evidence type="ECO:0000256" key="1">
    <source>
        <dbReference type="ARBA" id="ARBA00023015"/>
    </source>
</evidence>
<dbReference type="GO" id="GO:0000976">
    <property type="term" value="F:transcription cis-regulatory region binding"/>
    <property type="evidence" value="ECO:0007669"/>
    <property type="project" value="TreeGrafter"/>
</dbReference>
<comment type="caution">
    <text evidence="6">The sequence shown here is derived from an EMBL/GenBank/DDBJ whole genome shotgun (WGS) entry which is preliminary data.</text>
</comment>
<reference evidence="6 7" key="1">
    <citation type="submission" date="2020-06" db="EMBL/GenBank/DDBJ databases">
        <authorList>
            <person name="Chanama M."/>
        </authorList>
    </citation>
    <scope>NUCLEOTIDE SEQUENCE [LARGE SCALE GENOMIC DNA]</scope>
    <source>
        <strain evidence="6 7">TBRC6557</strain>
    </source>
</reference>
<dbReference type="EMBL" id="JABWGO010000001">
    <property type="protein sequence ID" value="NUW39975.1"/>
    <property type="molecule type" value="Genomic_DNA"/>
</dbReference>
<protein>
    <submittedName>
        <fullName evidence="6">TetR family transcriptional regulator</fullName>
    </submittedName>
</protein>
<dbReference type="Gene3D" id="1.10.10.60">
    <property type="entry name" value="Homeodomain-like"/>
    <property type="match status" value="1"/>
</dbReference>
<proteinExistence type="predicted"/>
<evidence type="ECO:0000259" key="5">
    <source>
        <dbReference type="PROSITE" id="PS50977"/>
    </source>
</evidence>
<keyword evidence="1" id="KW-0805">Transcription regulation</keyword>
<dbReference type="Gene3D" id="1.10.357.10">
    <property type="entry name" value="Tetracycline Repressor, domain 2"/>
    <property type="match status" value="1"/>
</dbReference>
<keyword evidence="3" id="KW-0804">Transcription</keyword>
<dbReference type="InterPro" id="IPR009057">
    <property type="entry name" value="Homeodomain-like_sf"/>
</dbReference>
<accession>A0A7Y6IKT3</accession>
<feature type="DNA-binding region" description="H-T-H motif" evidence="4">
    <location>
        <begin position="12"/>
        <end position="31"/>
    </location>
</feature>
<dbReference type="SUPFAM" id="SSF46689">
    <property type="entry name" value="Homeodomain-like"/>
    <property type="match status" value="1"/>
</dbReference>
<evidence type="ECO:0000313" key="7">
    <source>
        <dbReference type="Proteomes" id="UP000546126"/>
    </source>
</evidence>
<dbReference type="InterPro" id="IPR050109">
    <property type="entry name" value="HTH-type_TetR-like_transc_reg"/>
</dbReference>
<dbReference type="Proteomes" id="UP000546126">
    <property type="component" value="Unassembled WGS sequence"/>
</dbReference>
<gene>
    <name evidence="6" type="ORF">HT134_07500</name>
</gene>
<dbReference type="PROSITE" id="PS50977">
    <property type="entry name" value="HTH_TETR_2"/>
    <property type="match status" value="1"/>
</dbReference>
<sequence>MLFYERGFDNVTIGEIAEAADVSKVTVFNYFPRKEDIFFDRIPELVDLLTTTVREREAGQSVLEAIRRMLLRHVEAGHPLGGVDDRYMHFWRVVIASPALRARAREIIEEVEAVLAELIAESGEDLPAPLAAAMLVAAYRATYQETARRMLAGQSSAEVLDDYVAGVHAAFDALERAFATPA</sequence>
<dbReference type="Pfam" id="PF00440">
    <property type="entry name" value="TetR_N"/>
    <property type="match status" value="1"/>
</dbReference>
<keyword evidence="7" id="KW-1185">Reference proteome</keyword>